<dbReference type="EMBL" id="SJPM01000002">
    <property type="protein sequence ID" value="TWU01599.1"/>
    <property type="molecule type" value="Genomic_DNA"/>
</dbReference>
<feature type="transmembrane region" description="Helical" evidence="1">
    <location>
        <begin position="293"/>
        <end position="315"/>
    </location>
</feature>
<reference evidence="2 3" key="1">
    <citation type="submission" date="2019-02" db="EMBL/GenBank/DDBJ databases">
        <title>Deep-cultivation of Planctomycetes and their phenomic and genomic characterization uncovers novel biology.</title>
        <authorList>
            <person name="Wiegand S."/>
            <person name="Jogler M."/>
            <person name="Boedeker C."/>
            <person name="Pinto D."/>
            <person name="Vollmers J."/>
            <person name="Rivas-Marin E."/>
            <person name="Kohn T."/>
            <person name="Peeters S.H."/>
            <person name="Heuer A."/>
            <person name="Rast P."/>
            <person name="Oberbeckmann S."/>
            <person name="Bunk B."/>
            <person name="Jeske O."/>
            <person name="Meyerdierks A."/>
            <person name="Storesund J.E."/>
            <person name="Kallscheuer N."/>
            <person name="Luecker S."/>
            <person name="Lage O.M."/>
            <person name="Pohl T."/>
            <person name="Merkel B.J."/>
            <person name="Hornburger P."/>
            <person name="Mueller R.-W."/>
            <person name="Bruemmer F."/>
            <person name="Labrenz M."/>
            <person name="Spormann A.M."/>
            <person name="Op Den Camp H."/>
            <person name="Overmann J."/>
            <person name="Amann R."/>
            <person name="Jetten M.S.M."/>
            <person name="Mascher T."/>
            <person name="Medema M.H."/>
            <person name="Devos D.P."/>
            <person name="Kaster A.-K."/>
            <person name="Ovreas L."/>
            <person name="Rohde M."/>
            <person name="Galperin M.Y."/>
            <person name="Jogler C."/>
        </authorList>
    </citation>
    <scope>NUCLEOTIDE SEQUENCE [LARGE SCALE GENOMIC DNA]</scope>
    <source>
        <strain evidence="2 3">Pla100</strain>
    </source>
</reference>
<dbReference type="OrthoDB" id="252004at2"/>
<feature type="transmembrane region" description="Helical" evidence="1">
    <location>
        <begin position="47"/>
        <end position="66"/>
    </location>
</feature>
<gene>
    <name evidence="2" type="ORF">Pla100_13340</name>
</gene>
<evidence type="ECO:0000313" key="3">
    <source>
        <dbReference type="Proteomes" id="UP000316213"/>
    </source>
</evidence>
<dbReference type="Proteomes" id="UP000316213">
    <property type="component" value="Unassembled WGS sequence"/>
</dbReference>
<keyword evidence="1" id="KW-0812">Transmembrane</keyword>
<comment type="caution">
    <text evidence="2">The sequence shown here is derived from an EMBL/GenBank/DDBJ whole genome shotgun (WGS) entry which is preliminary data.</text>
</comment>
<accession>A0A5C6AQW1</accession>
<keyword evidence="1" id="KW-1133">Transmembrane helix</keyword>
<dbReference type="RefSeq" id="WP_146576871.1">
    <property type="nucleotide sequence ID" value="NZ_SJPM01000002.1"/>
</dbReference>
<protein>
    <submittedName>
        <fullName evidence="2">Uncharacterized protein</fullName>
    </submittedName>
</protein>
<feature type="transmembrane region" description="Helical" evidence="1">
    <location>
        <begin position="145"/>
        <end position="164"/>
    </location>
</feature>
<feature type="transmembrane region" description="Helical" evidence="1">
    <location>
        <begin position="199"/>
        <end position="220"/>
    </location>
</feature>
<keyword evidence="1" id="KW-0472">Membrane</keyword>
<feature type="transmembrane region" description="Helical" evidence="1">
    <location>
        <begin position="111"/>
        <end position="129"/>
    </location>
</feature>
<organism evidence="2 3">
    <name type="scientific">Neorhodopirellula pilleata</name>
    <dbReference type="NCBI Taxonomy" id="2714738"/>
    <lineage>
        <taxon>Bacteria</taxon>
        <taxon>Pseudomonadati</taxon>
        <taxon>Planctomycetota</taxon>
        <taxon>Planctomycetia</taxon>
        <taxon>Pirellulales</taxon>
        <taxon>Pirellulaceae</taxon>
        <taxon>Neorhodopirellula</taxon>
    </lineage>
</organism>
<feature type="transmembrane region" description="Helical" evidence="1">
    <location>
        <begin position="86"/>
        <end position="104"/>
    </location>
</feature>
<evidence type="ECO:0000256" key="1">
    <source>
        <dbReference type="SAM" id="Phobius"/>
    </source>
</evidence>
<feature type="transmembrane region" description="Helical" evidence="1">
    <location>
        <begin position="171"/>
        <end position="193"/>
    </location>
</feature>
<feature type="transmembrane region" description="Helical" evidence="1">
    <location>
        <begin position="266"/>
        <end position="286"/>
    </location>
</feature>
<evidence type="ECO:0000313" key="2">
    <source>
        <dbReference type="EMBL" id="TWU01599.1"/>
    </source>
</evidence>
<dbReference type="AlphaFoldDB" id="A0A5C6AQW1"/>
<feature type="transmembrane region" description="Helical" evidence="1">
    <location>
        <begin position="7"/>
        <end position="26"/>
    </location>
</feature>
<keyword evidence="3" id="KW-1185">Reference proteome</keyword>
<name>A0A5C6AQW1_9BACT</name>
<sequence length="322" mass="34272">MSLNTEIVLWCVVVPMTAACVAALLGKHLIARRVGVDETVTPRRSSGVGGITVGLGWWTGLVIAMAARQWMTAEVGWSQRLLGVEAWQTALWPLLLLTLVPSHAGDQRMTAARWVAAAVFACLLAYVAIPHGEAWQDSLHLHRPWSALMVASVVLNTFALDGLIRSGAKVWSLLVMIAGIGPAFLLASLNYAAPAEWTLAGIGATVGAMLAASWATIRASDQTNEPAQDNEAAIAGLSAAITLPVAGLIATTVTTARFYTWEEYPTWLYAVSLFLPTIVALVDFPLRRFSGKVRVPVAALVSAALIGACVGKLVLQEPPESW</sequence>
<proteinExistence type="predicted"/>
<feature type="transmembrane region" description="Helical" evidence="1">
    <location>
        <begin position="232"/>
        <end position="254"/>
    </location>
</feature>